<feature type="transmembrane region" description="Helical" evidence="2">
    <location>
        <begin position="366"/>
        <end position="388"/>
    </location>
</feature>
<feature type="transmembrane region" description="Helical" evidence="2">
    <location>
        <begin position="308"/>
        <end position="328"/>
    </location>
</feature>
<feature type="transmembrane region" description="Helical" evidence="2">
    <location>
        <begin position="395"/>
        <end position="420"/>
    </location>
</feature>
<feature type="transmembrane region" description="Helical" evidence="2">
    <location>
        <begin position="268"/>
        <end position="286"/>
    </location>
</feature>
<proteinExistence type="predicted"/>
<name>G0U8G4_TRYVY</name>
<dbReference type="AlphaFoldDB" id="G0U8G4"/>
<feature type="transmembrane region" description="Helical" evidence="2">
    <location>
        <begin position="484"/>
        <end position="502"/>
    </location>
</feature>
<accession>G0U8G4</accession>
<feature type="transmembrane region" description="Helical" evidence="2">
    <location>
        <begin position="432"/>
        <end position="454"/>
    </location>
</feature>
<feature type="region of interest" description="Disordered" evidence="1">
    <location>
        <begin position="1"/>
        <end position="32"/>
    </location>
</feature>
<dbReference type="EMBL" id="HE573027">
    <property type="protein sequence ID" value="CCC53890.1"/>
    <property type="molecule type" value="Genomic_DNA"/>
</dbReference>
<feature type="transmembrane region" description="Helical" evidence="2">
    <location>
        <begin position="632"/>
        <end position="659"/>
    </location>
</feature>
<dbReference type="VEuPathDB" id="TriTrypDB:TvY486_1113740"/>
<evidence type="ECO:0008006" key="4">
    <source>
        <dbReference type="Google" id="ProtNLM"/>
    </source>
</evidence>
<feature type="transmembrane region" description="Helical" evidence="2">
    <location>
        <begin position="693"/>
        <end position="715"/>
    </location>
</feature>
<evidence type="ECO:0000256" key="2">
    <source>
        <dbReference type="SAM" id="Phobius"/>
    </source>
</evidence>
<gene>
    <name evidence="3" type="ORF">TVY486_1113740</name>
</gene>
<feature type="compositionally biased region" description="Polar residues" evidence="1">
    <location>
        <begin position="1"/>
        <end position="13"/>
    </location>
</feature>
<feature type="transmembrane region" description="Helical" evidence="2">
    <location>
        <begin position="568"/>
        <end position="587"/>
    </location>
</feature>
<reference evidence="3" key="1">
    <citation type="journal article" date="2012" name="Proc. Natl. Acad. Sci. U.S.A.">
        <title>Antigenic diversity is generated by distinct evolutionary mechanisms in African trypanosome species.</title>
        <authorList>
            <person name="Jackson A.P."/>
            <person name="Berry A."/>
            <person name="Aslett M."/>
            <person name="Allison H.C."/>
            <person name="Burton P."/>
            <person name="Vavrova-Anderson J."/>
            <person name="Brown R."/>
            <person name="Browne H."/>
            <person name="Corton N."/>
            <person name="Hauser H."/>
            <person name="Gamble J."/>
            <person name="Gilderthorp R."/>
            <person name="Marcello L."/>
            <person name="McQuillan J."/>
            <person name="Otto T.D."/>
            <person name="Quail M.A."/>
            <person name="Sanders M.J."/>
            <person name="van Tonder A."/>
            <person name="Ginger M.L."/>
            <person name="Field M.C."/>
            <person name="Barry J.D."/>
            <person name="Hertz-Fowler C."/>
            <person name="Berriman M."/>
        </authorList>
    </citation>
    <scope>NUCLEOTIDE SEQUENCE</scope>
    <source>
        <strain evidence="3">Y486</strain>
    </source>
</reference>
<keyword evidence="2" id="KW-0812">Transmembrane</keyword>
<protein>
    <recommendedName>
        <fullName evidence="4">Transmembrane protein</fullName>
    </recommendedName>
</protein>
<organism evidence="3">
    <name type="scientific">Trypanosoma vivax (strain Y486)</name>
    <dbReference type="NCBI Taxonomy" id="1055687"/>
    <lineage>
        <taxon>Eukaryota</taxon>
        <taxon>Discoba</taxon>
        <taxon>Euglenozoa</taxon>
        <taxon>Kinetoplastea</taxon>
        <taxon>Metakinetoplastina</taxon>
        <taxon>Trypanosomatida</taxon>
        <taxon>Trypanosomatidae</taxon>
        <taxon>Trypanosoma</taxon>
        <taxon>Duttonella</taxon>
    </lineage>
</organism>
<keyword evidence="2" id="KW-0472">Membrane</keyword>
<evidence type="ECO:0000256" key="1">
    <source>
        <dbReference type="SAM" id="MobiDB-lite"/>
    </source>
</evidence>
<feature type="compositionally biased region" description="Basic residues" evidence="1">
    <location>
        <begin position="18"/>
        <end position="29"/>
    </location>
</feature>
<sequence>MQESKAAQGSSSRGPREKAKRRGSTRRRQLQLLLDDDDRGHETMRELFMRTEQDSRSIIEKQAYLEYHDIANDFQAVLPGSGARGSRALSRESVCATRVLSYSDDQNVPSVCSDANISPCVRDSLRCTDRCLPTRADVHVPCSIHTISGSPCNCVFAHKGSNSNALSIVPQRVSFSGGLLCSSAVKSYGSVSPVFEEASIGVSSRSLGHVSTETVPASDTGLPVFTDLASLYTCESVWSGDCYERPLSATCASVVGQVDLISLLRPSVLLVFLFAFLFAVLFHSIADDLSYTIFISMFSGVEVQRCRLVLNSLNAFLIIPVMLTSVLWSMVYRALSVFMLLASACSLLGSAYFMNKSFLHGSLADFALSQFLYAVAFSGSLPAVHYFICLQFGPVVAPFLLTSLVALAFLLCNTAGRIFVTTFYGSDANYAAHAFLWLATLGVGFAVCVCLFSLSVTRYKMKTRFPGAVLRDGIRVFQHLHISFLCRCVAYGALAAAASVLISGCESTRLPVISNMSGISSLIRGGNSTSGGGDAFFFYIHSKSLMFFSGMVTCVIFQLPPFASAVHFFEACPAAVVFCISVAVGMNEGTIDALLATCCGYAVAISFVALLRSLRVVARWQQDATTLHDCCILFYPFLLLALTHAACVAVAFCVAAWLLDAGNAVGGHTGLTSSSAAVDGSIRPPARMNGMKLVALGFGALASILQALTGAWYYFPRLWHGAKLDTSR</sequence>
<feature type="transmembrane region" description="Helical" evidence="2">
    <location>
        <begin position="335"/>
        <end position="354"/>
    </location>
</feature>
<feature type="transmembrane region" description="Helical" evidence="2">
    <location>
        <begin position="536"/>
        <end position="556"/>
    </location>
</feature>
<evidence type="ECO:0000313" key="3">
    <source>
        <dbReference type="EMBL" id="CCC53890.1"/>
    </source>
</evidence>
<feature type="transmembrane region" description="Helical" evidence="2">
    <location>
        <begin position="593"/>
        <end position="611"/>
    </location>
</feature>
<dbReference type="OMA" id="DANISPC"/>
<keyword evidence="2" id="KW-1133">Transmembrane helix</keyword>